<name>A0AAW2HYJ8_9NEOP</name>
<evidence type="ECO:0000256" key="2">
    <source>
        <dbReference type="ARBA" id="ARBA00022475"/>
    </source>
</evidence>
<sequence length="371" mass="43192">MDTPKSRFLRSWRLLILVSQLFGITFFRDRISFVVAFVYRFIILAILIAILVDQLPIIIYWTRLQPSKVDAMLQIMKLSIAWTNYFLNFLLTCFKNREIWDIINILVHLDLNLPDKVFRKLCCRQIRRFILIYALILTFQILSVPLSPPQIRKGHSSVSYIFIDSLTTIVILQFVEFVMFVREYYVCLNTRLTQLREELITEYGVHAEDKACKEVNRLRILHFTLIDTCRMMNNVYQIQILLVLIRCFIEATTVLAALIDEGAGGSVLSYIFRVVGIVVSLLLIWLIGHCCHLTVEESKLTASVVSTLANNVKSESVRDELRIFTIQTLQVPVDFTVFQFFSLNHEIMTKVIISISSYIIIIYTFQLSHEN</sequence>
<dbReference type="PANTHER" id="PTHR21143:SF133">
    <property type="entry name" value="GUSTATORY AND PHEROMONE RECEPTOR 32A-RELATED"/>
    <property type="match status" value="1"/>
</dbReference>
<dbReference type="InterPro" id="IPR013604">
    <property type="entry name" value="7TM_chemorcpt"/>
</dbReference>
<dbReference type="AlphaFoldDB" id="A0AAW2HYJ8"/>
<comment type="function">
    <text evidence="8">Gustatory receptor which mediates acceptance or avoidance behavior, depending on its substrates.</text>
</comment>
<evidence type="ECO:0000256" key="7">
    <source>
        <dbReference type="ARBA" id="ARBA00023224"/>
    </source>
</evidence>
<evidence type="ECO:0000256" key="4">
    <source>
        <dbReference type="ARBA" id="ARBA00022989"/>
    </source>
</evidence>
<evidence type="ECO:0000256" key="1">
    <source>
        <dbReference type="ARBA" id="ARBA00004651"/>
    </source>
</evidence>
<keyword evidence="7 8" id="KW-0807">Transducer</keyword>
<keyword evidence="2 8" id="KW-1003">Cell membrane</keyword>
<feature type="transmembrane region" description="Helical" evidence="8">
    <location>
        <begin position="347"/>
        <end position="365"/>
    </location>
</feature>
<dbReference type="GO" id="GO:0050909">
    <property type="term" value="P:sensory perception of taste"/>
    <property type="evidence" value="ECO:0007669"/>
    <property type="project" value="InterPro"/>
</dbReference>
<evidence type="ECO:0000256" key="5">
    <source>
        <dbReference type="ARBA" id="ARBA00023136"/>
    </source>
</evidence>
<feature type="transmembrane region" description="Helical" evidence="8">
    <location>
        <begin position="37"/>
        <end position="62"/>
    </location>
</feature>
<dbReference type="GO" id="GO:0030424">
    <property type="term" value="C:axon"/>
    <property type="evidence" value="ECO:0007669"/>
    <property type="project" value="TreeGrafter"/>
</dbReference>
<comment type="caution">
    <text evidence="8">Lacks conserved residue(s) required for the propagation of feature annotation.</text>
</comment>
<feature type="transmembrane region" description="Helical" evidence="8">
    <location>
        <begin position="129"/>
        <end position="146"/>
    </location>
</feature>
<evidence type="ECO:0000256" key="8">
    <source>
        <dbReference type="RuleBase" id="RU363108"/>
    </source>
</evidence>
<dbReference type="GO" id="GO:0008049">
    <property type="term" value="P:male courtship behavior"/>
    <property type="evidence" value="ECO:0007669"/>
    <property type="project" value="TreeGrafter"/>
</dbReference>
<reference evidence="9" key="1">
    <citation type="journal article" date="2024" name="Gigascience">
        <title>Chromosome-level genome of the poultry shaft louse Menopon gallinae provides insight into the host-switching and adaptive evolution of parasitic lice.</title>
        <authorList>
            <person name="Xu Y."/>
            <person name="Ma L."/>
            <person name="Liu S."/>
            <person name="Liang Y."/>
            <person name="Liu Q."/>
            <person name="He Z."/>
            <person name="Tian L."/>
            <person name="Duan Y."/>
            <person name="Cai W."/>
            <person name="Li H."/>
            <person name="Song F."/>
        </authorList>
    </citation>
    <scope>NUCLEOTIDE SEQUENCE</scope>
    <source>
        <strain evidence="9">Cailab_2023a</strain>
    </source>
</reference>
<dbReference type="PANTHER" id="PTHR21143">
    <property type="entry name" value="INVERTEBRATE GUSTATORY RECEPTOR"/>
    <property type="match status" value="1"/>
</dbReference>
<keyword evidence="6 8" id="KW-0675">Receptor</keyword>
<organism evidence="9">
    <name type="scientific">Menopon gallinae</name>
    <name type="common">poultry shaft louse</name>
    <dbReference type="NCBI Taxonomy" id="328185"/>
    <lineage>
        <taxon>Eukaryota</taxon>
        <taxon>Metazoa</taxon>
        <taxon>Ecdysozoa</taxon>
        <taxon>Arthropoda</taxon>
        <taxon>Hexapoda</taxon>
        <taxon>Insecta</taxon>
        <taxon>Pterygota</taxon>
        <taxon>Neoptera</taxon>
        <taxon>Paraneoptera</taxon>
        <taxon>Psocodea</taxon>
        <taxon>Troctomorpha</taxon>
        <taxon>Phthiraptera</taxon>
        <taxon>Amblycera</taxon>
        <taxon>Menoponidae</taxon>
        <taxon>Menopon</taxon>
    </lineage>
</organism>
<keyword evidence="4 8" id="KW-1133">Transmembrane helix</keyword>
<dbReference type="Pfam" id="PF08395">
    <property type="entry name" value="7tm_7"/>
    <property type="match status" value="1"/>
</dbReference>
<dbReference type="GO" id="GO:0007635">
    <property type="term" value="P:chemosensory behavior"/>
    <property type="evidence" value="ECO:0007669"/>
    <property type="project" value="TreeGrafter"/>
</dbReference>
<proteinExistence type="inferred from homology"/>
<dbReference type="GO" id="GO:0030425">
    <property type="term" value="C:dendrite"/>
    <property type="evidence" value="ECO:0007669"/>
    <property type="project" value="TreeGrafter"/>
</dbReference>
<protein>
    <recommendedName>
        <fullName evidence="8">Gustatory receptor</fullName>
    </recommendedName>
</protein>
<dbReference type="GO" id="GO:0007165">
    <property type="term" value="P:signal transduction"/>
    <property type="evidence" value="ECO:0007669"/>
    <property type="project" value="UniProtKB-KW"/>
</dbReference>
<evidence type="ECO:0000256" key="6">
    <source>
        <dbReference type="ARBA" id="ARBA00023170"/>
    </source>
</evidence>
<dbReference type="GO" id="GO:0043025">
    <property type="term" value="C:neuronal cell body"/>
    <property type="evidence" value="ECO:0007669"/>
    <property type="project" value="TreeGrafter"/>
</dbReference>
<dbReference type="GO" id="GO:0005886">
    <property type="term" value="C:plasma membrane"/>
    <property type="evidence" value="ECO:0007669"/>
    <property type="project" value="UniProtKB-SubCell"/>
</dbReference>
<comment type="subcellular location">
    <subcellularLocation>
        <location evidence="1 8">Cell membrane</location>
        <topology evidence="1 8">Multi-pass membrane protein</topology>
    </subcellularLocation>
</comment>
<evidence type="ECO:0000256" key="3">
    <source>
        <dbReference type="ARBA" id="ARBA00022692"/>
    </source>
</evidence>
<gene>
    <name evidence="9" type="ORF">PYX00_002976</name>
</gene>
<keyword evidence="5 8" id="KW-0472">Membrane</keyword>
<evidence type="ECO:0000313" key="9">
    <source>
        <dbReference type="EMBL" id="KAL0274969.1"/>
    </source>
</evidence>
<comment type="caution">
    <text evidence="9">The sequence shown here is derived from an EMBL/GenBank/DDBJ whole genome shotgun (WGS) entry which is preliminary data.</text>
</comment>
<keyword evidence="3 8" id="KW-0812">Transmembrane</keyword>
<accession>A0AAW2HYJ8</accession>
<dbReference type="EMBL" id="JARGDH010000002">
    <property type="protein sequence ID" value="KAL0274969.1"/>
    <property type="molecule type" value="Genomic_DNA"/>
</dbReference>
<comment type="similarity">
    <text evidence="8">Belongs to the insect chemoreceptor superfamily. Gustatory receptor (GR) family.</text>
</comment>
<feature type="transmembrane region" description="Helical" evidence="8">
    <location>
        <begin position="271"/>
        <end position="291"/>
    </location>
</feature>
<feature type="transmembrane region" description="Helical" evidence="8">
    <location>
        <begin position="158"/>
        <end position="181"/>
    </location>
</feature>
<feature type="transmembrane region" description="Helical" evidence="8">
    <location>
        <begin position="240"/>
        <end position="259"/>
    </location>
</feature>